<dbReference type="PANTHER" id="PTHR30126">
    <property type="entry name" value="HTH-TYPE TRANSCRIPTIONAL REGULATOR"/>
    <property type="match status" value="1"/>
</dbReference>
<dbReference type="OrthoDB" id="9778774at2"/>
<organism evidence="6 7">
    <name type="scientific">Dorea longicatena</name>
    <dbReference type="NCBI Taxonomy" id="88431"/>
    <lineage>
        <taxon>Bacteria</taxon>
        <taxon>Bacillati</taxon>
        <taxon>Bacillota</taxon>
        <taxon>Clostridia</taxon>
        <taxon>Lachnospirales</taxon>
        <taxon>Lachnospiraceae</taxon>
        <taxon>Dorea</taxon>
    </lineage>
</organism>
<evidence type="ECO:0000313" key="6">
    <source>
        <dbReference type="EMBL" id="CUM83317.1"/>
    </source>
</evidence>
<dbReference type="FunFam" id="1.10.10.10:FF:000001">
    <property type="entry name" value="LysR family transcriptional regulator"/>
    <property type="match status" value="1"/>
</dbReference>
<evidence type="ECO:0000256" key="1">
    <source>
        <dbReference type="ARBA" id="ARBA00009437"/>
    </source>
</evidence>
<comment type="similarity">
    <text evidence="1">Belongs to the LysR transcriptional regulatory family.</text>
</comment>
<feature type="domain" description="HTH lysR-type" evidence="5">
    <location>
        <begin position="8"/>
        <end position="59"/>
    </location>
</feature>
<dbReference type="CDD" id="cd05466">
    <property type="entry name" value="PBP2_LTTR_substrate"/>
    <property type="match status" value="1"/>
</dbReference>
<dbReference type="SUPFAM" id="SSF46785">
    <property type="entry name" value="Winged helix' DNA-binding domain"/>
    <property type="match status" value="1"/>
</dbReference>
<dbReference type="PRINTS" id="PR00039">
    <property type="entry name" value="HTHLYSR"/>
</dbReference>
<dbReference type="InterPro" id="IPR000847">
    <property type="entry name" value="LysR_HTH_N"/>
</dbReference>
<keyword evidence="3" id="KW-0238">DNA-binding</keyword>
<evidence type="ECO:0000313" key="7">
    <source>
        <dbReference type="Proteomes" id="UP000095597"/>
    </source>
</evidence>
<dbReference type="GO" id="GO:0000976">
    <property type="term" value="F:transcription cis-regulatory region binding"/>
    <property type="evidence" value="ECO:0007669"/>
    <property type="project" value="TreeGrafter"/>
</dbReference>
<evidence type="ECO:0000256" key="4">
    <source>
        <dbReference type="ARBA" id="ARBA00023163"/>
    </source>
</evidence>
<dbReference type="InterPro" id="IPR036390">
    <property type="entry name" value="WH_DNA-bd_sf"/>
</dbReference>
<dbReference type="EMBL" id="CYXO01000003">
    <property type="protein sequence ID" value="CUM83317.1"/>
    <property type="molecule type" value="Genomic_DNA"/>
</dbReference>
<dbReference type="SUPFAM" id="SSF53850">
    <property type="entry name" value="Periplasmic binding protein-like II"/>
    <property type="match status" value="1"/>
</dbReference>
<dbReference type="GO" id="GO:0003700">
    <property type="term" value="F:DNA-binding transcription factor activity"/>
    <property type="evidence" value="ECO:0007669"/>
    <property type="project" value="InterPro"/>
</dbReference>
<dbReference type="Pfam" id="PF03466">
    <property type="entry name" value="LysR_substrate"/>
    <property type="match status" value="1"/>
</dbReference>
<dbReference type="InterPro" id="IPR036388">
    <property type="entry name" value="WH-like_DNA-bd_sf"/>
</dbReference>
<evidence type="ECO:0000256" key="2">
    <source>
        <dbReference type="ARBA" id="ARBA00023015"/>
    </source>
</evidence>
<dbReference type="AlphaFoldDB" id="A0A173S071"/>
<gene>
    <name evidence="6" type="primary">abgR</name>
    <name evidence="6" type="ORF">ERS852573_00748</name>
</gene>
<accession>A0A173S071</accession>
<dbReference type="GeneID" id="93136212"/>
<protein>
    <submittedName>
        <fullName evidence="6">HTH-type transcriptional regulator AbgR</fullName>
    </submittedName>
</protein>
<dbReference type="Gene3D" id="1.10.10.10">
    <property type="entry name" value="Winged helix-like DNA-binding domain superfamily/Winged helix DNA-binding domain"/>
    <property type="match status" value="1"/>
</dbReference>
<reference evidence="6 7" key="1">
    <citation type="submission" date="2015-09" db="EMBL/GenBank/DDBJ databases">
        <authorList>
            <consortium name="Pathogen Informatics"/>
        </authorList>
    </citation>
    <scope>NUCLEOTIDE SEQUENCE [LARGE SCALE GENOMIC DNA]</scope>
    <source>
        <strain evidence="6 7">2789STDY5834961</strain>
    </source>
</reference>
<evidence type="ECO:0000259" key="5">
    <source>
        <dbReference type="PROSITE" id="PS50931"/>
    </source>
</evidence>
<dbReference type="PROSITE" id="PS50931">
    <property type="entry name" value="HTH_LYSR"/>
    <property type="match status" value="1"/>
</dbReference>
<dbReference type="Gene3D" id="3.40.190.290">
    <property type="match status" value="1"/>
</dbReference>
<keyword evidence="2" id="KW-0805">Transcription regulation</keyword>
<name>A0A173S071_9FIRM</name>
<dbReference type="RefSeq" id="WP_006426270.1">
    <property type="nucleotide sequence ID" value="NZ_CP102280.1"/>
</dbReference>
<evidence type="ECO:0000256" key="3">
    <source>
        <dbReference type="ARBA" id="ARBA00023125"/>
    </source>
</evidence>
<dbReference type="Proteomes" id="UP000095597">
    <property type="component" value="Unassembled WGS sequence"/>
</dbReference>
<sequence length="294" mass="33226">MSTYDYYRIFYHVAQQHSFTKAAEVLHNNQPNITRCMNNLETELGCHLFVRSNRGVSLTPEGQKLFNHVAIAFEQLELGETELKRDQSLTSGLISIGVSENALRIMLLPKLEAFHNHYPHVRLKISNHSTPQAIASLESGLVDFAVVTTPLSVQKQFQKISLGSFREILIAGPKYKELASHICSLEELAEYPFVSLENNTSTRDLHIQYFSSHGFPFRPDLEVTSTDQCLALIQHNLGIGFYPEKLAEEPLKRGEILQIHLKESLPARHICLVQNASKPQSIAAQKLIETLIRI</sequence>
<dbReference type="PANTHER" id="PTHR30126:SF64">
    <property type="entry name" value="HTH-TYPE TRANSCRIPTIONAL REGULATOR CITR"/>
    <property type="match status" value="1"/>
</dbReference>
<dbReference type="Pfam" id="PF00126">
    <property type="entry name" value="HTH_1"/>
    <property type="match status" value="1"/>
</dbReference>
<dbReference type="InterPro" id="IPR005119">
    <property type="entry name" value="LysR_subst-bd"/>
</dbReference>
<proteinExistence type="inferred from homology"/>
<keyword evidence="4" id="KW-0804">Transcription</keyword>